<evidence type="ECO:0000313" key="1">
    <source>
        <dbReference type="EMBL" id="RKO68508.1"/>
    </source>
</evidence>
<accession>A0A420VQ97</accession>
<sequence>MPVHQVASYCIKEHVKMRNAFAFYLTSGDWLLRTKISIFNTLSFANEQFYDPIKGTLQFDVSDLVLIKPSGRNQVRLQRLKNKLDKQEIDGIKRSILAIGDAPVVLGDWQQSVYFL</sequence>
<gene>
    <name evidence="1" type="ORF">D7322_26590</name>
</gene>
<comment type="caution">
    <text evidence="1">The sequence shown here is derived from an EMBL/GenBank/DDBJ whole genome shotgun (WGS) entry which is preliminary data.</text>
</comment>
<keyword evidence="2" id="KW-1185">Reference proteome</keyword>
<dbReference type="EMBL" id="RBWS01000029">
    <property type="protein sequence ID" value="RKO68508.1"/>
    <property type="molecule type" value="Genomic_DNA"/>
</dbReference>
<dbReference type="AlphaFoldDB" id="A0A420VQ97"/>
<evidence type="ECO:0000313" key="2">
    <source>
        <dbReference type="Proteomes" id="UP000282423"/>
    </source>
</evidence>
<proteinExistence type="predicted"/>
<protein>
    <submittedName>
        <fullName evidence="1">Uncharacterized protein</fullName>
    </submittedName>
</protein>
<organism evidence="1 2">
    <name type="scientific">Sphingobacterium puteale</name>
    <dbReference type="NCBI Taxonomy" id="2420510"/>
    <lineage>
        <taxon>Bacteria</taxon>
        <taxon>Pseudomonadati</taxon>
        <taxon>Bacteroidota</taxon>
        <taxon>Sphingobacteriia</taxon>
        <taxon>Sphingobacteriales</taxon>
        <taxon>Sphingobacteriaceae</taxon>
        <taxon>Sphingobacterium</taxon>
    </lineage>
</organism>
<dbReference type="Proteomes" id="UP000282423">
    <property type="component" value="Unassembled WGS sequence"/>
</dbReference>
<reference evidence="1 2" key="1">
    <citation type="submission" date="2018-10" db="EMBL/GenBank/DDBJ databases">
        <title>Sphingobacterium sp. M05W1-28.</title>
        <authorList>
            <person name="Cai H."/>
        </authorList>
    </citation>
    <scope>NUCLEOTIDE SEQUENCE [LARGE SCALE GENOMIC DNA]</scope>
    <source>
        <strain evidence="1 2">M05W1-28</strain>
    </source>
</reference>
<name>A0A420VQ97_9SPHI</name>